<evidence type="ECO:0000259" key="11">
    <source>
        <dbReference type="SMART" id="SM00478"/>
    </source>
</evidence>
<evidence type="ECO:0000256" key="9">
    <source>
        <dbReference type="ARBA" id="ARBA00023204"/>
    </source>
</evidence>
<keyword evidence="4" id="KW-0479">Metal-binding</keyword>
<comment type="cofactor">
    <cofactor evidence="1">
        <name>[4Fe-4S] cluster</name>
        <dbReference type="ChEBI" id="CHEBI:49883"/>
    </cofactor>
</comment>
<evidence type="ECO:0000313" key="13">
    <source>
        <dbReference type="Proteomes" id="UP000278475"/>
    </source>
</evidence>
<keyword evidence="12" id="KW-0540">Nuclease</keyword>
<accession>A0A497ERI3</accession>
<proteinExistence type="inferred from homology"/>
<dbReference type="AlphaFoldDB" id="A0A497ERI3"/>
<evidence type="ECO:0000256" key="7">
    <source>
        <dbReference type="ARBA" id="ARBA00023004"/>
    </source>
</evidence>
<evidence type="ECO:0000256" key="1">
    <source>
        <dbReference type="ARBA" id="ARBA00001966"/>
    </source>
</evidence>
<dbReference type="GO" id="GO:0004519">
    <property type="term" value="F:endonuclease activity"/>
    <property type="evidence" value="ECO:0007669"/>
    <property type="project" value="UniProtKB-KW"/>
</dbReference>
<dbReference type="Gene3D" id="1.10.340.30">
    <property type="entry name" value="Hypothetical protein, domain 2"/>
    <property type="match status" value="1"/>
</dbReference>
<evidence type="ECO:0000256" key="8">
    <source>
        <dbReference type="ARBA" id="ARBA00023014"/>
    </source>
</evidence>
<feature type="domain" description="HhH-GPD" evidence="11">
    <location>
        <begin position="41"/>
        <end position="199"/>
    </location>
</feature>
<keyword evidence="6" id="KW-0378">Hydrolase</keyword>
<keyword evidence="3" id="KW-0004">4Fe-4S</keyword>
<evidence type="ECO:0000256" key="2">
    <source>
        <dbReference type="ARBA" id="ARBA00008343"/>
    </source>
</evidence>
<dbReference type="GO" id="GO:0019104">
    <property type="term" value="F:DNA N-glycosylase activity"/>
    <property type="evidence" value="ECO:0007669"/>
    <property type="project" value="TreeGrafter"/>
</dbReference>
<reference evidence="12 13" key="1">
    <citation type="submission" date="2018-06" db="EMBL/GenBank/DDBJ databases">
        <title>Extensive metabolic versatility and redundancy in microbially diverse, dynamic hydrothermal sediments.</title>
        <authorList>
            <person name="Dombrowski N."/>
            <person name="Teske A."/>
            <person name="Baker B.J."/>
        </authorList>
    </citation>
    <scope>NUCLEOTIDE SEQUENCE [LARGE SCALE GENOMIC DNA]</scope>
    <source>
        <strain evidence="12">B66_G16</strain>
    </source>
</reference>
<dbReference type="InterPro" id="IPR004035">
    <property type="entry name" value="Endouclease-III_FeS-bd_BS"/>
</dbReference>
<name>A0A497ERI3_9CREN</name>
<gene>
    <name evidence="12" type="ORF">DRJ31_05400</name>
</gene>
<keyword evidence="12" id="KW-0255">Endonuclease</keyword>
<dbReference type="Pfam" id="PF10576">
    <property type="entry name" value="EndIII_4Fe-2S"/>
    <property type="match status" value="1"/>
</dbReference>
<evidence type="ECO:0000256" key="5">
    <source>
        <dbReference type="ARBA" id="ARBA00022763"/>
    </source>
</evidence>
<dbReference type="GO" id="GO:0046872">
    <property type="term" value="F:metal ion binding"/>
    <property type="evidence" value="ECO:0007669"/>
    <property type="project" value="UniProtKB-KW"/>
</dbReference>
<comment type="caution">
    <text evidence="12">The sequence shown here is derived from an EMBL/GenBank/DDBJ whole genome shotgun (WGS) entry which is preliminary data.</text>
</comment>
<dbReference type="Pfam" id="PF00730">
    <property type="entry name" value="HhH-GPD"/>
    <property type="match status" value="1"/>
</dbReference>
<keyword evidence="10" id="KW-0326">Glycosidase</keyword>
<keyword evidence="5" id="KW-0227">DNA damage</keyword>
<dbReference type="PIRSF" id="PIRSF001435">
    <property type="entry name" value="Nth"/>
    <property type="match status" value="1"/>
</dbReference>
<evidence type="ECO:0000313" key="12">
    <source>
        <dbReference type="EMBL" id="RLE49320.1"/>
    </source>
</evidence>
<dbReference type="PROSITE" id="PS00764">
    <property type="entry name" value="ENDONUCLEASE_III_1"/>
    <property type="match status" value="1"/>
</dbReference>
<dbReference type="PANTHER" id="PTHR10359">
    <property type="entry name" value="A/G-SPECIFIC ADENINE GLYCOSYLASE/ENDONUCLEASE III"/>
    <property type="match status" value="1"/>
</dbReference>
<dbReference type="GO" id="GO:0051539">
    <property type="term" value="F:4 iron, 4 sulfur cluster binding"/>
    <property type="evidence" value="ECO:0007669"/>
    <property type="project" value="UniProtKB-KW"/>
</dbReference>
<organism evidence="12 13">
    <name type="scientific">Thermoproteota archaeon</name>
    <dbReference type="NCBI Taxonomy" id="2056631"/>
    <lineage>
        <taxon>Archaea</taxon>
        <taxon>Thermoproteota</taxon>
    </lineage>
</organism>
<dbReference type="EMBL" id="QMQV01000041">
    <property type="protein sequence ID" value="RLE49320.1"/>
    <property type="molecule type" value="Genomic_DNA"/>
</dbReference>
<dbReference type="CDD" id="cd00056">
    <property type="entry name" value="ENDO3c"/>
    <property type="match status" value="1"/>
</dbReference>
<evidence type="ECO:0000256" key="6">
    <source>
        <dbReference type="ARBA" id="ARBA00022801"/>
    </source>
</evidence>
<dbReference type="SMART" id="SM00525">
    <property type="entry name" value="FES"/>
    <property type="match status" value="1"/>
</dbReference>
<dbReference type="InterPro" id="IPR011257">
    <property type="entry name" value="DNA_glycosylase"/>
</dbReference>
<dbReference type="InterPro" id="IPR003651">
    <property type="entry name" value="Endonuclease3_FeS-loop_motif"/>
</dbReference>
<evidence type="ECO:0000256" key="3">
    <source>
        <dbReference type="ARBA" id="ARBA00022485"/>
    </source>
</evidence>
<dbReference type="GO" id="GO:0006285">
    <property type="term" value="P:base-excision repair, AP site formation"/>
    <property type="evidence" value="ECO:0007669"/>
    <property type="project" value="TreeGrafter"/>
</dbReference>
<keyword evidence="8" id="KW-0411">Iron-sulfur</keyword>
<comment type="similarity">
    <text evidence="2">Belongs to the Nth/MutY family.</text>
</comment>
<evidence type="ECO:0000256" key="10">
    <source>
        <dbReference type="ARBA" id="ARBA00023295"/>
    </source>
</evidence>
<dbReference type="SUPFAM" id="SSF48150">
    <property type="entry name" value="DNA-glycosylase"/>
    <property type="match status" value="1"/>
</dbReference>
<dbReference type="InterPro" id="IPR003265">
    <property type="entry name" value="HhH-GPD_domain"/>
</dbReference>
<keyword evidence="9" id="KW-0234">DNA repair</keyword>
<dbReference type="Gene3D" id="1.10.1670.10">
    <property type="entry name" value="Helix-hairpin-Helix base-excision DNA repair enzymes (C-terminal)"/>
    <property type="match status" value="1"/>
</dbReference>
<keyword evidence="7" id="KW-0408">Iron</keyword>
<dbReference type="InterPro" id="IPR023170">
    <property type="entry name" value="HhH_base_excis_C"/>
</dbReference>
<sequence>MKRISHEWAEQVYERVTKLFEPPMLSDFLEDPFEALVVTIISQNTNDLNTSRAFRNLRSLLGKVTPEKILKADLRDLEEALRIAGLYKNKSRVLKEIAQQLVDRYGGDLWAILSKPLEEARRELLSLRGVGYKTADVLLLFNAKKPVMPIDTHIMRVSKRMGLASVKAQYEDVRRALEDVFRGKDFFTLHLALINLGRRYCRARRPLCSECPLNDLCPKVEV</sequence>
<protein>
    <submittedName>
        <fullName evidence="12">Endonuclease III</fullName>
    </submittedName>
</protein>
<dbReference type="Proteomes" id="UP000278475">
    <property type="component" value="Unassembled WGS sequence"/>
</dbReference>
<evidence type="ECO:0000256" key="4">
    <source>
        <dbReference type="ARBA" id="ARBA00022723"/>
    </source>
</evidence>
<dbReference type="SMART" id="SM00478">
    <property type="entry name" value="ENDO3c"/>
    <property type="match status" value="1"/>
</dbReference>
<dbReference type="PANTHER" id="PTHR10359:SF18">
    <property type="entry name" value="ENDONUCLEASE III"/>
    <property type="match status" value="1"/>
</dbReference>